<comment type="subunit">
    <text evidence="4">Part of the 50S ribosomal subunit.</text>
</comment>
<evidence type="ECO:0000256" key="4">
    <source>
        <dbReference type="HAMAP-Rule" id="MF_01341"/>
    </source>
</evidence>
<gene>
    <name evidence="4" type="primary">rplO</name>
    <name evidence="8" type="ORF">COY37_02415</name>
</gene>
<sequence length="148" mass="15718">MRLNELSPAPGAVKKKKRVGRGPGSGHGKTATRGTKGQKSRSGGGKGPGFEGGQTPIYRRLPKLPGFRNPFKKVYELVNIDQLNIFDQGAVVDPVAMQQAGLIKKAMLPVKVLGRGEIEKGLTVKAREFSGSAVRKIEAAGGKVESLK</sequence>
<evidence type="ECO:0000256" key="3">
    <source>
        <dbReference type="ARBA" id="ARBA00023274"/>
    </source>
</evidence>
<dbReference type="PROSITE" id="PS00475">
    <property type="entry name" value="RIBOSOMAL_L15"/>
    <property type="match status" value="1"/>
</dbReference>
<feature type="region of interest" description="Disordered" evidence="6">
    <location>
        <begin position="1"/>
        <end position="62"/>
    </location>
</feature>
<dbReference type="GO" id="GO:0003735">
    <property type="term" value="F:structural constituent of ribosome"/>
    <property type="evidence" value="ECO:0007669"/>
    <property type="project" value="InterPro"/>
</dbReference>
<dbReference type="Proteomes" id="UP000230956">
    <property type="component" value="Unassembled WGS sequence"/>
</dbReference>
<evidence type="ECO:0000259" key="7">
    <source>
        <dbReference type="Pfam" id="PF00828"/>
    </source>
</evidence>
<dbReference type="EMBL" id="PFNG01000061">
    <property type="protein sequence ID" value="PIZ41315.1"/>
    <property type="molecule type" value="Genomic_DNA"/>
</dbReference>
<dbReference type="RefSeq" id="WP_286678509.1">
    <property type="nucleotide sequence ID" value="NZ_MNXI01000088.1"/>
</dbReference>
<accession>A0A2M7T9L9</accession>
<protein>
    <recommendedName>
        <fullName evidence="4">Large ribosomal subunit protein uL15</fullName>
    </recommendedName>
</protein>
<evidence type="ECO:0000256" key="6">
    <source>
        <dbReference type="SAM" id="MobiDB-lite"/>
    </source>
</evidence>
<keyword evidence="3 4" id="KW-0687">Ribonucleoprotein</keyword>
<feature type="domain" description="Large ribosomal subunit protein uL15/eL18" evidence="7">
    <location>
        <begin position="78"/>
        <end position="145"/>
    </location>
</feature>
<dbReference type="GO" id="GO:0022625">
    <property type="term" value="C:cytosolic large ribosomal subunit"/>
    <property type="evidence" value="ECO:0007669"/>
    <property type="project" value="TreeGrafter"/>
</dbReference>
<dbReference type="Gene3D" id="3.100.10.10">
    <property type="match status" value="1"/>
</dbReference>
<reference evidence="9" key="1">
    <citation type="submission" date="2017-09" db="EMBL/GenBank/DDBJ databases">
        <title>Depth-based differentiation of microbial function through sediment-hosted aquifers and enrichment of novel symbionts in the deep terrestrial subsurface.</title>
        <authorList>
            <person name="Probst A.J."/>
            <person name="Ladd B."/>
            <person name="Jarett J.K."/>
            <person name="Geller-Mcgrath D.E."/>
            <person name="Sieber C.M.K."/>
            <person name="Emerson J.B."/>
            <person name="Anantharaman K."/>
            <person name="Thomas B.C."/>
            <person name="Malmstrom R."/>
            <person name="Stieglmeier M."/>
            <person name="Klingl A."/>
            <person name="Woyke T."/>
            <person name="Ryan C.M."/>
            <person name="Banfield J.F."/>
        </authorList>
    </citation>
    <scope>NUCLEOTIDE SEQUENCE [LARGE SCALE GENOMIC DNA]</scope>
</reference>
<feature type="compositionally biased region" description="Gly residues" evidence="6">
    <location>
        <begin position="42"/>
        <end position="52"/>
    </location>
</feature>
<dbReference type="InterPro" id="IPR036227">
    <property type="entry name" value="Ribosomal_uL15/eL18_sf"/>
</dbReference>
<evidence type="ECO:0000256" key="1">
    <source>
        <dbReference type="ARBA" id="ARBA00007320"/>
    </source>
</evidence>
<dbReference type="NCBIfam" id="TIGR01071">
    <property type="entry name" value="rplO_bact"/>
    <property type="match status" value="1"/>
</dbReference>
<keyword evidence="4" id="KW-0699">rRNA-binding</keyword>
<evidence type="ECO:0000313" key="8">
    <source>
        <dbReference type="EMBL" id="PIZ41315.1"/>
    </source>
</evidence>
<dbReference type="InterPro" id="IPR030878">
    <property type="entry name" value="Ribosomal_uL15"/>
</dbReference>
<dbReference type="Pfam" id="PF00828">
    <property type="entry name" value="Ribosomal_L27A"/>
    <property type="match status" value="1"/>
</dbReference>
<keyword evidence="4" id="KW-0694">RNA-binding</keyword>
<evidence type="ECO:0000256" key="5">
    <source>
        <dbReference type="RuleBase" id="RU003888"/>
    </source>
</evidence>
<comment type="similarity">
    <text evidence="1 4 5">Belongs to the universal ribosomal protein uL15 family.</text>
</comment>
<dbReference type="GO" id="GO:0019843">
    <property type="term" value="F:rRNA binding"/>
    <property type="evidence" value="ECO:0007669"/>
    <property type="project" value="UniProtKB-UniRule"/>
</dbReference>
<dbReference type="PANTHER" id="PTHR12934">
    <property type="entry name" value="50S RIBOSOMAL PROTEIN L15"/>
    <property type="match status" value="1"/>
</dbReference>
<dbReference type="InterPro" id="IPR021131">
    <property type="entry name" value="Ribosomal_uL15/eL18"/>
</dbReference>
<dbReference type="HAMAP" id="MF_01341">
    <property type="entry name" value="Ribosomal_uL15"/>
    <property type="match status" value="1"/>
</dbReference>
<evidence type="ECO:0000256" key="2">
    <source>
        <dbReference type="ARBA" id="ARBA00022980"/>
    </source>
</evidence>
<dbReference type="InterPro" id="IPR005749">
    <property type="entry name" value="Ribosomal_uL15_bac-type"/>
</dbReference>
<organism evidence="8 9">
    <name type="scientific">Candidatus Aquicultor secundus</name>
    <dbReference type="NCBI Taxonomy" id="1973895"/>
    <lineage>
        <taxon>Bacteria</taxon>
        <taxon>Bacillati</taxon>
        <taxon>Actinomycetota</taxon>
        <taxon>Candidatus Aquicultoria</taxon>
        <taxon>Candidatus Aquicultorales</taxon>
        <taxon>Candidatus Aquicultoraceae</taxon>
        <taxon>Candidatus Aquicultor</taxon>
    </lineage>
</organism>
<dbReference type="SUPFAM" id="SSF52080">
    <property type="entry name" value="Ribosomal proteins L15p and L18e"/>
    <property type="match status" value="1"/>
</dbReference>
<dbReference type="InterPro" id="IPR001196">
    <property type="entry name" value="Ribosomal_uL15_CS"/>
</dbReference>
<dbReference type="AlphaFoldDB" id="A0A2M7T9L9"/>
<comment type="caution">
    <text evidence="8">The sequence shown here is derived from an EMBL/GenBank/DDBJ whole genome shotgun (WGS) entry which is preliminary data.</text>
</comment>
<name>A0A2M7T9L9_9ACTN</name>
<comment type="function">
    <text evidence="4">Binds to the 23S rRNA.</text>
</comment>
<keyword evidence="2 4" id="KW-0689">Ribosomal protein</keyword>
<dbReference type="GO" id="GO:0006412">
    <property type="term" value="P:translation"/>
    <property type="evidence" value="ECO:0007669"/>
    <property type="project" value="UniProtKB-UniRule"/>
</dbReference>
<proteinExistence type="inferred from homology"/>
<dbReference type="PANTHER" id="PTHR12934:SF11">
    <property type="entry name" value="LARGE RIBOSOMAL SUBUNIT PROTEIN UL15M"/>
    <property type="match status" value="1"/>
</dbReference>
<evidence type="ECO:0000313" key="9">
    <source>
        <dbReference type="Proteomes" id="UP000230956"/>
    </source>
</evidence>